<accession>A0A822YDI4</accession>
<proteinExistence type="predicted"/>
<evidence type="ECO:0000313" key="1">
    <source>
        <dbReference type="EMBL" id="DAD29035.1"/>
    </source>
</evidence>
<organism evidence="1 2">
    <name type="scientific">Nelumbo nucifera</name>
    <name type="common">Sacred lotus</name>
    <dbReference type="NCBI Taxonomy" id="4432"/>
    <lineage>
        <taxon>Eukaryota</taxon>
        <taxon>Viridiplantae</taxon>
        <taxon>Streptophyta</taxon>
        <taxon>Embryophyta</taxon>
        <taxon>Tracheophyta</taxon>
        <taxon>Spermatophyta</taxon>
        <taxon>Magnoliopsida</taxon>
        <taxon>Proteales</taxon>
        <taxon>Nelumbonaceae</taxon>
        <taxon>Nelumbo</taxon>
    </lineage>
</organism>
<dbReference type="EMBL" id="DUZY01000002">
    <property type="protein sequence ID" value="DAD29035.1"/>
    <property type="molecule type" value="Genomic_DNA"/>
</dbReference>
<keyword evidence="2" id="KW-1185">Reference proteome</keyword>
<dbReference type="AlphaFoldDB" id="A0A822YDI4"/>
<protein>
    <submittedName>
        <fullName evidence="1">Uncharacterized protein</fullName>
    </submittedName>
</protein>
<sequence>MFYCDQTQGAKVSLQSLASRRRGQTRQPLTLLALILKEPGGMGGSFDRDNYSEVVSLLEEPVRNLDLGGHWI</sequence>
<gene>
    <name evidence="1" type="ORF">HUJ06_030503</name>
</gene>
<comment type="caution">
    <text evidence="1">The sequence shown here is derived from an EMBL/GenBank/DDBJ whole genome shotgun (WGS) entry which is preliminary data.</text>
</comment>
<dbReference type="Proteomes" id="UP000607653">
    <property type="component" value="Unassembled WGS sequence"/>
</dbReference>
<name>A0A822YDI4_NELNU</name>
<evidence type="ECO:0000313" key="2">
    <source>
        <dbReference type="Proteomes" id="UP000607653"/>
    </source>
</evidence>
<reference evidence="1 2" key="1">
    <citation type="journal article" date="2020" name="Mol. Biol. Evol.">
        <title>Distinct Expression and Methylation Patterns for Genes with Different Fates following a Single Whole-Genome Duplication in Flowering Plants.</title>
        <authorList>
            <person name="Shi T."/>
            <person name="Rahmani R.S."/>
            <person name="Gugger P.F."/>
            <person name="Wang M."/>
            <person name="Li H."/>
            <person name="Zhang Y."/>
            <person name="Li Z."/>
            <person name="Wang Q."/>
            <person name="Van de Peer Y."/>
            <person name="Marchal K."/>
            <person name="Chen J."/>
        </authorList>
    </citation>
    <scope>NUCLEOTIDE SEQUENCE [LARGE SCALE GENOMIC DNA]</scope>
    <source>
        <tissue evidence="1">Leaf</tissue>
    </source>
</reference>